<proteinExistence type="evidence at transcript level"/>
<organism evidence="11">
    <name type="scientific">Oscarella lobularis</name>
    <name type="common">Bubble oscar sponge</name>
    <name type="synonym">Halisarca lobularis</name>
    <dbReference type="NCBI Taxonomy" id="121494"/>
    <lineage>
        <taxon>Eukaryota</taxon>
        <taxon>Metazoa</taxon>
        <taxon>Porifera</taxon>
        <taxon>Homoscleromorpha</taxon>
        <taxon>Homosclerophorida</taxon>
        <taxon>Oscarellidae</taxon>
        <taxon>Oscarella</taxon>
    </lineage>
</organism>
<accession>A0A1W5RSP1</accession>
<name>A0A1W5RSP1_OSCLO</name>
<keyword evidence="4" id="KW-0221">Differentiation</keyword>
<dbReference type="GO" id="GO:0003730">
    <property type="term" value="F:mRNA 3'-UTR binding"/>
    <property type="evidence" value="ECO:0007669"/>
    <property type="project" value="TreeGrafter"/>
</dbReference>
<dbReference type="GO" id="GO:0007283">
    <property type="term" value="P:spermatogenesis"/>
    <property type="evidence" value="ECO:0007669"/>
    <property type="project" value="UniProtKB-KW"/>
</dbReference>
<reference evidence="11" key="1">
    <citation type="submission" date="2016-05" db="EMBL/GenBank/DDBJ databases">
        <title>The stepping stone for understanding somatic and germ lines origins.</title>
        <authorList>
            <person name="Fierro-Constain L."/>
            <person name="Schenkelaars Q."/>
            <person name="Gazave E."/>
            <person name="Haguenauer A."/>
            <person name="Ereskovsky A."/>
            <person name="Borchiellini C."/>
        </authorList>
    </citation>
    <scope>NUCLEOTIDE SEQUENCE</scope>
</reference>
<dbReference type="InterPro" id="IPR000504">
    <property type="entry name" value="RRM_dom"/>
</dbReference>
<sequence length="218" mass="23503">MVSPSLSNRGDFWNWTTASSSPYIGNFFVAQTTASEGIDEKNGCDIPNRIFVGGISFSTTELELKTCFETFGAVRDSKIIADRKGASKGYGFITFGCQEDASRVQEQGAVYFMGKKVNVGPAIRKQPGERFHKPTSTTTTSVDRSSDGFESPQSSAEVAAVNHVDLTQLSHDVGVFTVLSRLRCPVGSHALQLQCTSAGIRPCSDNADECLVLSWGNV</sequence>
<keyword evidence="5" id="KW-0810">Translation regulation</keyword>
<keyword evidence="6" id="KW-0744">Spermatogenesis</keyword>
<dbReference type="GO" id="GO:0070935">
    <property type="term" value="P:3'-UTR-mediated mRNA stabilization"/>
    <property type="evidence" value="ECO:0007669"/>
    <property type="project" value="TreeGrafter"/>
</dbReference>
<keyword evidence="7 8" id="KW-0694">RNA-binding</keyword>
<evidence type="ECO:0000256" key="8">
    <source>
        <dbReference type="PROSITE-ProRule" id="PRU00176"/>
    </source>
</evidence>
<dbReference type="GO" id="GO:0008494">
    <property type="term" value="F:translation activator activity"/>
    <property type="evidence" value="ECO:0007669"/>
    <property type="project" value="TreeGrafter"/>
</dbReference>
<dbReference type="FunFam" id="3.30.70.330:FF:000167">
    <property type="entry name" value="protein boule-like isoform X1"/>
    <property type="match status" value="1"/>
</dbReference>
<evidence type="ECO:0000256" key="1">
    <source>
        <dbReference type="ARBA" id="ARBA00004496"/>
    </source>
</evidence>
<protein>
    <submittedName>
        <fullName evidence="11">Boule</fullName>
    </submittedName>
</protein>
<dbReference type="InterPro" id="IPR012677">
    <property type="entry name" value="Nucleotide-bd_a/b_plait_sf"/>
</dbReference>
<dbReference type="Pfam" id="PF00076">
    <property type="entry name" value="RRM_1"/>
    <property type="match status" value="1"/>
</dbReference>
<feature type="domain" description="RRM" evidence="10">
    <location>
        <begin position="48"/>
        <end position="124"/>
    </location>
</feature>
<keyword evidence="2" id="KW-0217">Developmental protein</keyword>
<dbReference type="PROSITE" id="PS50102">
    <property type="entry name" value="RRM"/>
    <property type="match status" value="1"/>
</dbReference>
<dbReference type="GO" id="GO:0051321">
    <property type="term" value="P:meiotic cell cycle"/>
    <property type="evidence" value="ECO:0007669"/>
    <property type="project" value="UniProtKB-ARBA"/>
</dbReference>
<dbReference type="GO" id="GO:0045948">
    <property type="term" value="P:positive regulation of translational initiation"/>
    <property type="evidence" value="ECO:0007669"/>
    <property type="project" value="TreeGrafter"/>
</dbReference>
<dbReference type="AlphaFoldDB" id="A0A1W5RSP1"/>
<evidence type="ECO:0000256" key="2">
    <source>
        <dbReference type="ARBA" id="ARBA00022473"/>
    </source>
</evidence>
<dbReference type="SMART" id="SM00360">
    <property type="entry name" value="RRM"/>
    <property type="match status" value="1"/>
</dbReference>
<dbReference type="InterPro" id="IPR034988">
    <property type="entry name" value="DAZ_BOULE_RRM"/>
</dbReference>
<dbReference type="SUPFAM" id="SSF54928">
    <property type="entry name" value="RNA-binding domain, RBD"/>
    <property type="match status" value="1"/>
</dbReference>
<evidence type="ECO:0000313" key="11">
    <source>
        <dbReference type="EMBL" id="AQX83024.1"/>
    </source>
</evidence>
<evidence type="ECO:0000259" key="10">
    <source>
        <dbReference type="PROSITE" id="PS50102"/>
    </source>
</evidence>
<dbReference type="Gene3D" id="3.30.70.330">
    <property type="match status" value="1"/>
</dbReference>
<comment type="subcellular location">
    <subcellularLocation>
        <location evidence="1">Cytoplasm</location>
    </subcellularLocation>
</comment>
<dbReference type="CDD" id="cd12412">
    <property type="entry name" value="RRM_DAZL_BOULE"/>
    <property type="match status" value="1"/>
</dbReference>
<evidence type="ECO:0000256" key="7">
    <source>
        <dbReference type="ARBA" id="ARBA00022884"/>
    </source>
</evidence>
<evidence type="ECO:0000256" key="6">
    <source>
        <dbReference type="ARBA" id="ARBA00022871"/>
    </source>
</evidence>
<dbReference type="PANTHER" id="PTHR11176">
    <property type="entry name" value="BOULE-RELATED"/>
    <property type="match status" value="1"/>
</dbReference>
<evidence type="ECO:0000256" key="5">
    <source>
        <dbReference type="ARBA" id="ARBA00022845"/>
    </source>
</evidence>
<feature type="region of interest" description="Disordered" evidence="9">
    <location>
        <begin position="127"/>
        <end position="152"/>
    </location>
</feature>
<dbReference type="GO" id="GO:0005737">
    <property type="term" value="C:cytoplasm"/>
    <property type="evidence" value="ECO:0007669"/>
    <property type="project" value="UniProtKB-SubCell"/>
</dbReference>
<dbReference type="EMBL" id="KX216819">
    <property type="protein sequence ID" value="AQX83024.1"/>
    <property type="molecule type" value="mRNA"/>
</dbReference>
<dbReference type="InterPro" id="IPR035979">
    <property type="entry name" value="RBD_domain_sf"/>
</dbReference>
<keyword evidence="3" id="KW-0963">Cytoplasm</keyword>
<evidence type="ECO:0000256" key="3">
    <source>
        <dbReference type="ARBA" id="ARBA00022490"/>
    </source>
</evidence>
<dbReference type="PANTHER" id="PTHR11176:SF57">
    <property type="entry name" value="PROTEIN BOULE"/>
    <property type="match status" value="1"/>
</dbReference>
<evidence type="ECO:0000256" key="4">
    <source>
        <dbReference type="ARBA" id="ARBA00022782"/>
    </source>
</evidence>
<dbReference type="GO" id="GO:0030154">
    <property type="term" value="P:cell differentiation"/>
    <property type="evidence" value="ECO:0007669"/>
    <property type="project" value="UniProtKB-KW"/>
</dbReference>
<evidence type="ECO:0000256" key="9">
    <source>
        <dbReference type="SAM" id="MobiDB-lite"/>
    </source>
</evidence>